<accession>A0A0D0BQ12</accession>
<dbReference type="Proteomes" id="UP000053593">
    <property type="component" value="Unassembled WGS sequence"/>
</dbReference>
<keyword evidence="2" id="KW-1185">Reference proteome</keyword>
<evidence type="ECO:0000313" key="1">
    <source>
        <dbReference type="EMBL" id="KIK51704.1"/>
    </source>
</evidence>
<evidence type="ECO:0000313" key="2">
    <source>
        <dbReference type="Proteomes" id="UP000053593"/>
    </source>
</evidence>
<sequence length="116" mass="13481">MKTQIQVEDKFEDKDKDNVVDKVVDEVVGKIVDEGNEEDKDNEEDNEEFWDTYHLMEGMMSATVHAEAGSMGWVFPNSNFEKTNPLLMLFFRHRASVMPYTIFSALSNQYTHHTTQ</sequence>
<dbReference type="HOGENOM" id="CLU_2097145_0_0_1"/>
<name>A0A0D0BQ12_9AGAR</name>
<organism evidence="1 2">
    <name type="scientific">Collybiopsis luxurians FD-317 M1</name>
    <dbReference type="NCBI Taxonomy" id="944289"/>
    <lineage>
        <taxon>Eukaryota</taxon>
        <taxon>Fungi</taxon>
        <taxon>Dikarya</taxon>
        <taxon>Basidiomycota</taxon>
        <taxon>Agaricomycotina</taxon>
        <taxon>Agaricomycetes</taxon>
        <taxon>Agaricomycetidae</taxon>
        <taxon>Agaricales</taxon>
        <taxon>Marasmiineae</taxon>
        <taxon>Omphalotaceae</taxon>
        <taxon>Collybiopsis</taxon>
        <taxon>Collybiopsis luxurians</taxon>
    </lineage>
</organism>
<dbReference type="EMBL" id="KN834857">
    <property type="protein sequence ID" value="KIK51704.1"/>
    <property type="molecule type" value="Genomic_DNA"/>
</dbReference>
<dbReference type="AlphaFoldDB" id="A0A0D0BQ12"/>
<gene>
    <name evidence="1" type="ORF">GYMLUDRAFT_251840</name>
</gene>
<reference evidence="1 2" key="1">
    <citation type="submission" date="2014-04" db="EMBL/GenBank/DDBJ databases">
        <title>Evolutionary Origins and Diversification of the Mycorrhizal Mutualists.</title>
        <authorList>
            <consortium name="DOE Joint Genome Institute"/>
            <consortium name="Mycorrhizal Genomics Consortium"/>
            <person name="Kohler A."/>
            <person name="Kuo A."/>
            <person name="Nagy L.G."/>
            <person name="Floudas D."/>
            <person name="Copeland A."/>
            <person name="Barry K.W."/>
            <person name="Cichocki N."/>
            <person name="Veneault-Fourrey C."/>
            <person name="LaButti K."/>
            <person name="Lindquist E.A."/>
            <person name="Lipzen A."/>
            <person name="Lundell T."/>
            <person name="Morin E."/>
            <person name="Murat C."/>
            <person name="Riley R."/>
            <person name="Ohm R."/>
            <person name="Sun H."/>
            <person name="Tunlid A."/>
            <person name="Henrissat B."/>
            <person name="Grigoriev I.V."/>
            <person name="Hibbett D.S."/>
            <person name="Martin F."/>
        </authorList>
    </citation>
    <scope>NUCLEOTIDE SEQUENCE [LARGE SCALE GENOMIC DNA]</scope>
    <source>
        <strain evidence="1 2">FD-317 M1</strain>
    </source>
</reference>
<protein>
    <submittedName>
        <fullName evidence="1">Uncharacterized protein</fullName>
    </submittedName>
</protein>
<proteinExistence type="predicted"/>